<feature type="domain" description="Malate synthase TIM barrel" evidence="3">
    <location>
        <begin position="155"/>
        <end position="243"/>
    </location>
</feature>
<dbReference type="EC" id="2.3.3.9" evidence="2"/>
<evidence type="ECO:0000256" key="2">
    <source>
        <dbReference type="ARBA" id="ARBA00012636"/>
    </source>
</evidence>
<dbReference type="Proteomes" id="UP001501521">
    <property type="component" value="Unassembled WGS sequence"/>
</dbReference>
<sequence length="249" mass="27191">MLVDMFTNPSQNRLQAKAPSAGYHLSVVGEPVPGDETLLTPEALDLIRAVHRKFGRQRLALLDAHFRRRTATDVHHDHPTTPGAPGLERRVVGLTGALHETSSVDALDPTADVWIADFAHLTSPTWTNTIKSHLQLRSAIAGHAPGTRADGGPTVALRPRCLPLLEHHIRVDCEPVPAGFVDVALHCFHNAVALLRTGRGPHFYLPQLGSQSEARLWNDVFDFTERALGLPSDAIRVTVLIDKSAPCRI</sequence>
<comment type="caution">
    <text evidence="4">The sequence shown here is derived from an EMBL/GenBank/DDBJ whole genome shotgun (WGS) entry which is preliminary data.</text>
</comment>
<proteinExistence type="inferred from homology"/>
<dbReference type="EMBL" id="BAABLV010000020">
    <property type="protein sequence ID" value="GAA4896726.1"/>
    <property type="molecule type" value="Genomic_DNA"/>
</dbReference>
<name>A0ABP9F8K2_9ACTN</name>
<dbReference type="InterPro" id="IPR046363">
    <property type="entry name" value="MS_N_TIM-barrel_dom"/>
</dbReference>
<dbReference type="SUPFAM" id="SSF51645">
    <property type="entry name" value="Malate synthase G"/>
    <property type="match status" value="1"/>
</dbReference>
<accession>A0ABP9F8K2</accession>
<dbReference type="PANTHER" id="PTHR42902">
    <property type="entry name" value="MALATE SYNTHASE"/>
    <property type="match status" value="1"/>
</dbReference>
<dbReference type="InterPro" id="IPR001465">
    <property type="entry name" value="Malate_synthase_TIM"/>
</dbReference>
<dbReference type="Pfam" id="PF01274">
    <property type="entry name" value="MS_TIM-barrel"/>
    <property type="match status" value="1"/>
</dbReference>
<evidence type="ECO:0000259" key="3">
    <source>
        <dbReference type="Pfam" id="PF01274"/>
    </source>
</evidence>
<organism evidence="4 5">
    <name type="scientific">Tessaracoccus lubricantis</name>
    <dbReference type="NCBI Taxonomy" id="545543"/>
    <lineage>
        <taxon>Bacteria</taxon>
        <taxon>Bacillati</taxon>
        <taxon>Actinomycetota</taxon>
        <taxon>Actinomycetes</taxon>
        <taxon>Propionibacteriales</taxon>
        <taxon>Propionibacteriaceae</taxon>
        <taxon>Tessaracoccus</taxon>
    </lineage>
</organism>
<protein>
    <recommendedName>
        <fullName evidence="2">malate synthase</fullName>
        <ecNumber evidence="2">2.3.3.9</ecNumber>
    </recommendedName>
</protein>
<dbReference type="PANTHER" id="PTHR42902:SF1">
    <property type="entry name" value="MALATE SYNTHASE 1-RELATED"/>
    <property type="match status" value="1"/>
</dbReference>
<reference evidence="5" key="1">
    <citation type="journal article" date="2019" name="Int. J. Syst. Evol. Microbiol.">
        <title>The Global Catalogue of Microorganisms (GCM) 10K type strain sequencing project: providing services to taxonomists for standard genome sequencing and annotation.</title>
        <authorList>
            <consortium name="The Broad Institute Genomics Platform"/>
            <consortium name="The Broad Institute Genome Sequencing Center for Infectious Disease"/>
            <person name="Wu L."/>
            <person name="Ma J."/>
        </authorList>
    </citation>
    <scope>NUCLEOTIDE SEQUENCE [LARGE SCALE GENOMIC DNA]</scope>
    <source>
        <strain evidence="5">JCM 19125</strain>
    </source>
</reference>
<evidence type="ECO:0000313" key="5">
    <source>
        <dbReference type="Proteomes" id="UP001501521"/>
    </source>
</evidence>
<dbReference type="Gene3D" id="3.20.20.360">
    <property type="entry name" value="Malate synthase, domain 3"/>
    <property type="match status" value="1"/>
</dbReference>
<keyword evidence="5" id="KW-1185">Reference proteome</keyword>
<comment type="similarity">
    <text evidence="1">Belongs to the malate synthase family.</text>
</comment>
<dbReference type="InterPro" id="IPR011076">
    <property type="entry name" value="Malate_synth_sf"/>
</dbReference>
<evidence type="ECO:0000313" key="4">
    <source>
        <dbReference type="EMBL" id="GAA4896726.1"/>
    </source>
</evidence>
<evidence type="ECO:0000256" key="1">
    <source>
        <dbReference type="ARBA" id="ARBA00006394"/>
    </source>
</evidence>
<gene>
    <name evidence="4" type="ORF">GCM10025789_13190</name>
</gene>
<dbReference type="InterPro" id="IPR006252">
    <property type="entry name" value="Malate_synthA"/>
</dbReference>